<gene>
    <name evidence="1" type="ORF">GCM10007932_29080</name>
</gene>
<name>A0AAV5NST4_9VIBR</name>
<proteinExistence type="predicted"/>
<dbReference type="Proteomes" id="UP001156690">
    <property type="component" value="Unassembled WGS sequence"/>
</dbReference>
<dbReference type="AlphaFoldDB" id="A0AAV5NST4"/>
<organism evidence="1 2">
    <name type="scientific">Vibrio penaeicida</name>
    <dbReference type="NCBI Taxonomy" id="104609"/>
    <lineage>
        <taxon>Bacteria</taxon>
        <taxon>Pseudomonadati</taxon>
        <taxon>Pseudomonadota</taxon>
        <taxon>Gammaproteobacteria</taxon>
        <taxon>Vibrionales</taxon>
        <taxon>Vibrionaceae</taxon>
        <taxon>Vibrio</taxon>
    </lineage>
</organism>
<keyword evidence="2" id="KW-1185">Reference proteome</keyword>
<comment type="caution">
    <text evidence="1">The sequence shown here is derived from an EMBL/GenBank/DDBJ whole genome shotgun (WGS) entry which is preliminary data.</text>
</comment>
<sequence>MVSGYEGEEVFFRFYDPEVLGGMLPSFSKEELAEFLGCNHAISLTREGRVINRSHLPPKRWQPTDEPWWRIRKHHLKHCYSFTAHAPNIEKACWQWMPELVQRFEVPKLRITELLTFAHSKGLQPRDSELYVFSRLAPVEVNSEILIEKMMLDESYLPKLNSWRQSHV</sequence>
<evidence type="ECO:0000313" key="1">
    <source>
        <dbReference type="EMBL" id="GLQ73548.1"/>
    </source>
</evidence>
<reference evidence="2" key="1">
    <citation type="journal article" date="2019" name="Int. J. Syst. Evol. Microbiol.">
        <title>The Global Catalogue of Microorganisms (GCM) 10K type strain sequencing project: providing services to taxonomists for standard genome sequencing and annotation.</title>
        <authorList>
            <consortium name="The Broad Institute Genomics Platform"/>
            <consortium name="The Broad Institute Genome Sequencing Center for Infectious Disease"/>
            <person name="Wu L."/>
            <person name="Ma J."/>
        </authorList>
    </citation>
    <scope>NUCLEOTIDE SEQUENCE [LARGE SCALE GENOMIC DNA]</scope>
    <source>
        <strain evidence="2">NBRC 15640</strain>
    </source>
</reference>
<dbReference type="EMBL" id="BSNX01000035">
    <property type="protein sequence ID" value="GLQ73548.1"/>
    <property type="molecule type" value="Genomic_DNA"/>
</dbReference>
<accession>A0AAV5NST4</accession>
<evidence type="ECO:0000313" key="2">
    <source>
        <dbReference type="Proteomes" id="UP001156690"/>
    </source>
</evidence>
<evidence type="ECO:0008006" key="3">
    <source>
        <dbReference type="Google" id="ProtNLM"/>
    </source>
</evidence>
<protein>
    <recommendedName>
        <fullName evidence="3">DUF4123 domain-containing protein</fullName>
    </recommendedName>
</protein>